<accession>A0A699Z0A3</accession>
<dbReference type="AlphaFoldDB" id="A0A699Z0A3"/>
<keyword evidence="2" id="KW-1185">Reference proteome</keyword>
<organism evidence="1 2">
    <name type="scientific">Haematococcus lacustris</name>
    <name type="common">Green alga</name>
    <name type="synonym">Haematococcus pluvialis</name>
    <dbReference type="NCBI Taxonomy" id="44745"/>
    <lineage>
        <taxon>Eukaryota</taxon>
        <taxon>Viridiplantae</taxon>
        <taxon>Chlorophyta</taxon>
        <taxon>core chlorophytes</taxon>
        <taxon>Chlorophyceae</taxon>
        <taxon>CS clade</taxon>
        <taxon>Chlamydomonadales</taxon>
        <taxon>Haematococcaceae</taxon>
        <taxon>Haematococcus</taxon>
    </lineage>
</organism>
<comment type="caution">
    <text evidence="1">The sequence shown here is derived from an EMBL/GenBank/DDBJ whole genome shotgun (WGS) entry which is preliminary data.</text>
</comment>
<protein>
    <submittedName>
        <fullName evidence="1">Uncharacterized protein</fullName>
    </submittedName>
</protein>
<feature type="unsure residue" description="E or Q" evidence="1">
    <location>
        <position position="64"/>
    </location>
</feature>
<dbReference type="Proteomes" id="UP000485058">
    <property type="component" value="Unassembled WGS sequence"/>
</dbReference>
<proteinExistence type="predicted"/>
<gene>
    <name evidence="1" type="ORF">HaLaN_11423</name>
</gene>
<dbReference type="EMBL" id="BLLF01000823">
    <property type="protein sequence ID" value="GFH15230.1"/>
    <property type="molecule type" value="Genomic_DNA"/>
</dbReference>
<reference evidence="1 2" key="1">
    <citation type="submission" date="2020-02" db="EMBL/GenBank/DDBJ databases">
        <title>Draft genome sequence of Haematococcus lacustris strain NIES-144.</title>
        <authorList>
            <person name="Morimoto D."/>
            <person name="Nakagawa S."/>
            <person name="Yoshida T."/>
            <person name="Sawayama S."/>
        </authorList>
    </citation>
    <scope>NUCLEOTIDE SEQUENCE [LARGE SCALE GENOMIC DNA]</scope>
    <source>
        <strain evidence="1 2">NIES-144</strain>
    </source>
</reference>
<name>A0A699Z0A3_HAELA</name>
<evidence type="ECO:0000313" key="2">
    <source>
        <dbReference type="Proteomes" id="UP000485058"/>
    </source>
</evidence>
<sequence>MVWPGPGTVANRWLAFLPNRASLRPNDGQTFARVVHTDGVTVSVLFTRPKPAGPPDELPRKGKEEGAVNPLAHLDADWLGCDPGKTNIATVAHEERYPSGAVESMWQRSLSAGQHYRQSGITQHAKTSKAWMAGIQPEHGVLSQVTNYTTSLQRYREYAAMTLVTWPAMWAEMSKPRWSNARFRLYRHKQSTVAKFWADFPPVI</sequence>
<evidence type="ECO:0000313" key="1">
    <source>
        <dbReference type="EMBL" id="GFH15230.1"/>
    </source>
</evidence>